<reference evidence="2" key="2">
    <citation type="submission" date="2025-08" db="UniProtKB">
        <authorList>
            <consortium name="Ensembl"/>
        </authorList>
    </citation>
    <scope>IDENTIFICATION</scope>
</reference>
<organism evidence="2 3">
    <name type="scientific">Ficedula albicollis</name>
    <name type="common">Collared flycatcher</name>
    <name type="synonym">Muscicapa albicollis</name>
    <dbReference type="NCBI Taxonomy" id="59894"/>
    <lineage>
        <taxon>Eukaryota</taxon>
        <taxon>Metazoa</taxon>
        <taxon>Chordata</taxon>
        <taxon>Craniata</taxon>
        <taxon>Vertebrata</taxon>
        <taxon>Euteleostomi</taxon>
        <taxon>Archelosauria</taxon>
        <taxon>Archosauria</taxon>
        <taxon>Dinosauria</taxon>
        <taxon>Saurischia</taxon>
        <taxon>Theropoda</taxon>
        <taxon>Coelurosauria</taxon>
        <taxon>Aves</taxon>
        <taxon>Neognathae</taxon>
        <taxon>Neoaves</taxon>
        <taxon>Telluraves</taxon>
        <taxon>Australaves</taxon>
        <taxon>Passeriformes</taxon>
        <taxon>Muscicapidae</taxon>
        <taxon>Ficedula</taxon>
    </lineage>
</organism>
<evidence type="ECO:0000313" key="2">
    <source>
        <dbReference type="Ensembl" id="ENSFALP00000018673.1"/>
    </source>
</evidence>
<protein>
    <recommendedName>
        <fullName evidence="4">Cell cycle regulator of NHEJ</fullName>
    </recommendedName>
</protein>
<feature type="region of interest" description="Disordered" evidence="1">
    <location>
        <begin position="19"/>
        <end position="38"/>
    </location>
</feature>
<dbReference type="GO" id="GO:0006303">
    <property type="term" value="P:double-strand break repair via nonhomologous end joining"/>
    <property type="evidence" value="ECO:0007669"/>
    <property type="project" value="TreeGrafter"/>
</dbReference>
<dbReference type="GO" id="GO:0005634">
    <property type="term" value="C:nucleus"/>
    <property type="evidence" value="ECO:0007669"/>
    <property type="project" value="TreeGrafter"/>
</dbReference>
<dbReference type="PANTHER" id="PTHR14566">
    <property type="entry name" value="CELL CYCLE REGULATOR OF NON-HOMOLOGOUS END JOINING"/>
    <property type="match status" value="1"/>
</dbReference>
<keyword evidence="3" id="KW-1185">Reference proteome</keyword>
<dbReference type="GO" id="GO:2001033">
    <property type="term" value="P:negative regulation of double-strand break repair via nonhomologous end joining"/>
    <property type="evidence" value="ECO:0007669"/>
    <property type="project" value="InterPro"/>
</dbReference>
<dbReference type="GeneTree" id="ENSGT00960000189329"/>
<sequence>MRFLKRDYFQVRIITKQKSPNRERKCKKHAPRWAAGGRVSPGLSVPCALRRPAALYCMNEAELVEVALAVLAEARSRSEEEQELPPTPKEAPGSTAGSDGGGGRGPALPSPPGAGAVAERTGGEDSEDDALKYVREIFFS</sequence>
<dbReference type="GO" id="GO:0005737">
    <property type="term" value="C:cytoplasm"/>
    <property type="evidence" value="ECO:0007669"/>
    <property type="project" value="TreeGrafter"/>
</dbReference>
<dbReference type="PANTHER" id="PTHR14566:SF0">
    <property type="entry name" value="CELL CYCLE REGULATOR OF NON-HOMOLOGOUS END JOINING"/>
    <property type="match status" value="1"/>
</dbReference>
<gene>
    <name evidence="2" type="primary">CYREN</name>
</gene>
<evidence type="ECO:0000256" key="1">
    <source>
        <dbReference type="SAM" id="MobiDB-lite"/>
    </source>
</evidence>
<reference evidence="2" key="3">
    <citation type="submission" date="2025-09" db="UniProtKB">
        <authorList>
            <consortium name="Ensembl"/>
        </authorList>
    </citation>
    <scope>IDENTIFICATION</scope>
</reference>
<dbReference type="InterPro" id="IPR028278">
    <property type="entry name" value="MRI"/>
</dbReference>
<dbReference type="Pfam" id="PF15325">
    <property type="entry name" value="MRI"/>
    <property type="match status" value="1"/>
</dbReference>
<accession>A0A803V7G7</accession>
<reference evidence="2 3" key="1">
    <citation type="journal article" date="2012" name="Nature">
        <title>The genomic landscape of species divergence in Ficedula flycatchers.</title>
        <authorList>
            <person name="Ellegren H."/>
            <person name="Smeds L."/>
            <person name="Burri R."/>
            <person name="Olason P.I."/>
            <person name="Backstrom N."/>
            <person name="Kawakami T."/>
            <person name="Kunstner A."/>
            <person name="Makinen H."/>
            <person name="Nadachowska-Brzyska K."/>
            <person name="Qvarnstrom A."/>
            <person name="Uebbing S."/>
            <person name="Wolf J.B."/>
        </authorList>
    </citation>
    <scope>NUCLEOTIDE SEQUENCE [LARGE SCALE GENOMIC DNA]</scope>
</reference>
<evidence type="ECO:0008006" key="4">
    <source>
        <dbReference type="Google" id="ProtNLM"/>
    </source>
</evidence>
<dbReference type="AlphaFoldDB" id="A0A803V7G7"/>
<proteinExistence type="predicted"/>
<dbReference type="Ensembl" id="ENSFALT00000042844.1">
    <property type="protein sequence ID" value="ENSFALP00000018673.1"/>
    <property type="gene ID" value="ENSFALG00000026856.1"/>
</dbReference>
<feature type="region of interest" description="Disordered" evidence="1">
    <location>
        <begin position="75"/>
        <end position="129"/>
    </location>
</feature>
<dbReference type="Proteomes" id="UP000016665">
    <property type="component" value="Chromosome 1A"/>
</dbReference>
<name>A0A803V7G7_FICAL</name>
<evidence type="ECO:0000313" key="3">
    <source>
        <dbReference type="Proteomes" id="UP000016665"/>
    </source>
</evidence>